<dbReference type="KEGG" id="min:Minf_0724"/>
<evidence type="ECO:0000256" key="8">
    <source>
        <dbReference type="ARBA" id="ARBA00049229"/>
    </source>
</evidence>
<dbReference type="EMBL" id="CP000975">
    <property type="protein sequence ID" value="ACD82779.1"/>
    <property type="molecule type" value="Genomic_DNA"/>
</dbReference>
<proteinExistence type="inferred from homology"/>
<accession>B3E0M5</accession>
<evidence type="ECO:0000313" key="10">
    <source>
        <dbReference type="Proteomes" id="UP000009149"/>
    </source>
</evidence>
<dbReference type="OrthoDB" id="9805628at2"/>
<keyword evidence="9" id="KW-0456">Lyase</keyword>
<dbReference type="Proteomes" id="UP000009149">
    <property type="component" value="Chromosome"/>
</dbReference>
<comment type="catalytic activity">
    <reaction evidence="6">
        <text>L-valine + 2-oxoglutarate = 3-methyl-2-oxobutanoate + L-glutamate</text>
        <dbReference type="Rhea" id="RHEA:24813"/>
        <dbReference type="ChEBI" id="CHEBI:11851"/>
        <dbReference type="ChEBI" id="CHEBI:16810"/>
        <dbReference type="ChEBI" id="CHEBI:29985"/>
        <dbReference type="ChEBI" id="CHEBI:57762"/>
        <dbReference type="EC" id="2.6.1.42"/>
    </reaction>
</comment>
<dbReference type="GO" id="GO:0016829">
    <property type="term" value="F:lyase activity"/>
    <property type="evidence" value="ECO:0007669"/>
    <property type="project" value="UniProtKB-KW"/>
</dbReference>
<evidence type="ECO:0000313" key="9">
    <source>
        <dbReference type="EMBL" id="ACD82779.1"/>
    </source>
</evidence>
<evidence type="ECO:0000256" key="7">
    <source>
        <dbReference type="ARBA" id="ARBA00048798"/>
    </source>
</evidence>
<name>B3E0M5_METI4</name>
<comment type="pathway">
    <text evidence="2">Amino-acid biosynthesis; L-valine biosynthesis; L-valine from pyruvate: step 4/4.</text>
</comment>
<evidence type="ECO:0000256" key="4">
    <source>
        <dbReference type="ARBA" id="ARBA00009320"/>
    </source>
</evidence>
<evidence type="ECO:0000256" key="3">
    <source>
        <dbReference type="ARBA" id="ARBA00005072"/>
    </source>
</evidence>
<dbReference type="RefSeq" id="WP_012463061.1">
    <property type="nucleotide sequence ID" value="NC_010794.1"/>
</dbReference>
<dbReference type="InterPro" id="IPR043132">
    <property type="entry name" value="BCAT-like_C"/>
</dbReference>
<dbReference type="InterPro" id="IPR001544">
    <property type="entry name" value="Aminotrans_IV"/>
</dbReference>
<comment type="similarity">
    <text evidence="4">Belongs to the class-IV pyridoxal-phosphate-dependent aminotransferase family.</text>
</comment>
<dbReference type="Gene3D" id="3.30.470.10">
    <property type="match status" value="1"/>
</dbReference>
<dbReference type="eggNOG" id="COG0115">
    <property type="taxonomic scope" value="Bacteria"/>
</dbReference>
<dbReference type="InterPro" id="IPR043131">
    <property type="entry name" value="BCAT-like_N"/>
</dbReference>
<dbReference type="Gene3D" id="3.20.10.10">
    <property type="entry name" value="D-amino Acid Aminotransferase, subunit A, domain 2"/>
    <property type="match status" value="1"/>
</dbReference>
<protein>
    <recommendedName>
        <fullName evidence="5">branched-chain-amino-acid transaminase</fullName>
        <ecNumber evidence="5">2.6.1.42</ecNumber>
    </recommendedName>
</protein>
<dbReference type="GO" id="GO:0004084">
    <property type="term" value="F:branched-chain-amino-acid transaminase activity"/>
    <property type="evidence" value="ECO:0007669"/>
    <property type="project" value="UniProtKB-EC"/>
</dbReference>
<dbReference type="SUPFAM" id="SSF56752">
    <property type="entry name" value="D-aminoacid aminotransferase-like PLP-dependent enzymes"/>
    <property type="match status" value="1"/>
</dbReference>
<gene>
    <name evidence="9" type="ordered locus">Minf_0724</name>
</gene>
<comment type="catalytic activity">
    <reaction evidence="7">
        <text>L-isoleucine + 2-oxoglutarate = (S)-3-methyl-2-oxopentanoate + L-glutamate</text>
        <dbReference type="Rhea" id="RHEA:24801"/>
        <dbReference type="ChEBI" id="CHEBI:16810"/>
        <dbReference type="ChEBI" id="CHEBI:29985"/>
        <dbReference type="ChEBI" id="CHEBI:35146"/>
        <dbReference type="ChEBI" id="CHEBI:58045"/>
        <dbReference type="EC" id="2.6.1.42"/>
    </reaction>
</comment>
<dbReference type="AlphaFoldDB" id="B3E0M5"/>
<dbReference type="EC" id="2.6.1.42" evidence="5"/>
<evidence type="ECO:0000256" key="2">
    <source>
        <dbReference type="ARBA" id="ARBA00004931"/>
    </source>
</evidence>
<comment type="catalytic activity">
    <reaction evidence="8">
        <text>L-leucine + 2-oxoglutarate = 4-methyl-2-oxopentanoate + L-glutamate</text>
        <dbReference type="Rhea" id="RHEA:18321"/>
        <dbReference type="ChEBI" id="CHEBI:16810"/>
        <dbReference type="ChEBI" id="CHEBI:17865"/>
        <dbReference type="ChEBI" id="CHEBI:29985"/>
        <dbReference type="ChEBI" id="CHEBI:57427"/>
        <dbReference type="EC" id="2.6.1.42"/>
    </reaction>
</comment>
<dbReference type="GO" id="GO:0046394">
    <property type="term" value="P:carboxylic acid biosynthetic process"/>
    <property type="evidence" value="ECO:0007669"/>
    <property type="project" value="UniProtKB-ARBA"/>
</dbReference>
<organism evidence="9 10">
    <name type="scientific">Methylacidiphilum infernorum (isolate V4)</name>
    <name type="common">Methylokorus infernorum (strain V4)</name>
    <dbReference type="NCBI Taxonomy" id="481448"/>
    <lineage>
        <taxon>Bacteria</taxon>
        <taxon>Pseudomonadati</taxon>
        <taxon>Verrucomicrobiota</taxon>
        <taxon>Methylacidiphilae</taxon>
        <taxon>Methylacidiphilales</taxon>
        <taxon>Methylacidiphilaceae</taxon>
        <taxon>Methylacidiphilum (ex Ratnadevi et al. 2023)</taxon>
    </lineage>
</organism>
<dbReference type="STRING" id="481448.Minf_0724"/>
<dbReference type="PANTHER" id="PTHR42743">
    <property type="entry name" value="AMINO-ACID AMINOTRANSFERASE"/>
    <property type="match status" value="1"/>
</dbReference>
<sequence>MPNLKDFGDFLPGYGVFETLRVEEGTAFFVEEHWKSLLQSAKMLGLCPRQDFRRCVGRLPKKATGKWRWIVSGGEEKDFFDSRAKEPQEVFSLAVAETRVGSRNWDSRLKTLSYLVHYQARLSVEADEAVILNEHGEVVSGAMSNLFWVKNAKIYTPSVETGCRKGIIRGWVMSEMEVIETRMGPEILQEADEIFLTNSWIGIRPVVRFQNRILEKGKIAMELSKKLKATYSLFKSSSSLDGISSQIFNQGAEELSEGAR</sequence>
<dbReference type="CDD" id="cd00449">
    <property type="entry name" value="PLPDE_IV"/>
    <property type="match status" value="1"/>
</dbReference>
<dbReference type="Pfam" id="PF01063">
    <property type="entry name" value="Aminotran_4"/>
    <property type="match status" value="1"/>
</dbReference>
<dbReference type="HOGENOM" id="CLU_020844_2_0_0"/>
<evidence type="ECO:0000256" key="6">
    <source>
        <dbReference type="ARBA" id="ARBA00048212"/>
    </source>
</evidence>
<comment type="pathway">
    <text evidence="1">Amino-acid biosynthesis; L-isoleucine biosynthesis; L-isoleucine from 2-oxobutanoate: step 4/4.</text>
</comment>
<dbReference type="InterPro" id="IPR036038">
    <property type="entry name" value="Aminotransferase-like"/>
</dbReference>
<reference evidence="9 10" key="1">
    <citation type="journal article" date="2008" name="Biol. Direct">
        <title>Complete genome sequence of the extremely acidophilic methanotroph isolate V4, Methylacidiphilum infernorum, a representative of the bacterial phylum Verrucomicrobia.</title>
        <authorList>
            <person name="Hou S."/>
            <person name="Makarova K.S."/>
            <person name="Saw J.H."/>
            <person name="Senin P."/>
            <person name="Ly B.V."/>
            <person name="Zhou Z."/>
            <person name="Ren Y."/>
            <person name="Wang J."/>
            <person name="Galperin M.Y."/>
            <person name="Omelchenko M.V."/>
            <person name="Wolf Y.I."/>
            <person name="Yutin N."/>
            <person name="Koonin E.V."/>
            <person name="Stott M.B."/>
            <person name="Mountain B.W."/>
            <person name="Crowe M.A."/>
            <person name="Smirnova A.V."/>
            <person name="Dunfield P.F."/>
            <person name="Feng L."/>
            <person name="Wang L."/>
            <person name="Alam M."/>
        </authorList>
    </citation>
    <scope>NUCLEOTIDE SEQUENCE [LARGE SCALE GENOMIC DNA]</scope>
    <source>
        <strain evidence="10">Isolate V4</strain>
    </source>
</reference>
<evidence type="ECO:0000256" key="1">
    <source>
        <dbReference type="ARBA" id="ARBA00004824"/>
    </source>
</evidence>
<evidence type="ECO:0000256" key="5">
    <source>
        <dbReference type="ARBA" id="ARBA00013053"/>
    </source>
</evidence>
<dbReference type="InterPro" id="IPR050571">
    <property type="entry name" value="Class-IV_PLP-Dep_Aminotrnsfr"/>
</dbReference>
<comment type="pathway">
    <text evidence="3">Amino-acid biosynthesis; L-leucine biosynthesis; L-leucine from 3-methyl-2-oxobutanoate: step 4/4.</text>
</comment>
<dbReference type="PANTHER" id="PTHR42743:SF11">
    <property type="entry name" value="AMINODEOXYCHORISMATE LYASE"/>
    <property type="match status" value="1"/>
</dbReference>